<keyword evidence="8" id="KW-0915">Sodium</keyword>
<keyword evidence="4" id="KW-0050">Antiport</keyword>
<dbReference type="Gene3D" id="6.10.140.1330">
    <property type="match status" value="1"/>
</dbReference>
<evidence type="ECO:0000256" key="5">
    <source>
        <dbReference type="ARBA" id="ARBA00022475"/>
    </source>
</evidence>
<keyword evidence="5" id="KW-1003">Cell membrane</keyword>
<dbReference type="Pfam" id="PF00999">
    <property type="entry name" value="Na_H_Exchanger"/>
    <property type="match status" value="1"/>
</dbReference>
<evidence type="ECO:0000313" key="15">
    <source>
        <dbReference type="Proteomes" id="UP000295657"/>
    </source>
</evidence>
<evidence type="ECO:0000256" key="6">
    <source>
        <dbReference type="ARBA" id="ARBA00022692"/>
    </source>
</evidence>
<dbReference type="AlphaFoldDB" id="A0A4R6VCX8"/>
<feature type="domain" description="Cation/H+ exchanger transmembrane" evidence="13">
    <location>
        <begin position="12"/>
        <end position="416"/>
    </location>
</feature>
<feature type="transmembrane region" description="Helical" evidence="12">
    <location>
        <begin position="204"/>
        <end position="227"/>
    </location>
</feature>
<comment type="caution">
    <text evidence="14">The sequence shown here is derived from an EMBL/GenBank/DDBJ whole genome shotgun (WGS) entry which is preliminary data.</text>
</comment>
<feature type="transmembrane region" description="Helical" evidence="12">
    <location>
        <begin position="392"/>
        <end position="412"/>
    </location>
</feature>
<feature type="transmembrane region" description="Helical" evidence="12">
    <location>
        <begin position="319"/>
        <end position="342"/>
    </location>
</feature>
<name>A0A4R6VCX8_9PAST</name>
<protein>
    <submittedName>
        <fullName evidence="14">Sodium/proton antiporter (CPA1 family)</fullName>
    </submittedName>
</protein>
<evidence type="ECO:0000256" key="3">
    <source>
        <dbReference type="ARBA" id="ARBA00022448"/>
    </source>
</evidence>
<dbReference type="OrthoDB" id="9774146at2"/>
<keyword evidence="6 12" id="KW-0812">Transmembrane</keyword>
<proteinExistence type="inferred from homology"/>
<evidence type="ECO:0000256" key="8">
    <source>
        <dbReference type="ARBA" id="ARBA00023053"/>
    </source>
</evidence>
<keyword evidence="7 12" id="KW-1133">Transmembrane helix</keyword>
<feature type="transmembrane region" description="Helical" evidence="12">
    <location>
        <begin position="72"/>
        <end position="89"/>
    </location>
</feature>
<feature type="transmembrane region" description="Helical" evidence="12">
    <location>
        <begin position="294"/>
        <end position="313"/>
    </location>
</feature>
<evidence type="ECO:0000256" key="12">
    <source>
        <dbReference type="SAM" id="Phobius"/>
    </source>
</evidence>
<dbReference type="RefSeq" id="WP_133543086.1">
    <property type="nucleotide sequence ID" value="NZ_SNYQ01000001.1"/>
</dbReference>
<keyword evidence="10 12" id="KW-0472">Membrane</keyword>
<evidence type="ECO:0000256" key="7">
    <source>
        <dbReference type="ARBA" id="ARBA00022989"/>
    </source>
</evidence>
<dbReference type="PANTHER" id="PTHR10110">
    <property type="entry name" value="SODIUM/HYDROGEN EXCHANGER"/>
    <property type="match status" value="1"/>
</dbReference>
<keyword evidence="3" id="KW-0813">Transport</keyword>
<feature type="transmembrane region" description="Helical" evidence="12">
    <location>
        <begin position="174"/>
        <end position="192"/>
    </location>
</feature>
<feature type="transmembrane region" description="Helical" evidence="12">
    <location>
        <begin position="7"/>
        <end position="25"/>
    </location>
</feature>
<feature type="transmembrane region" description="Helical" evidence="12">
    <location>
        <begin position="247"/>
        <end position="273"/>
    </location>
</feature>
<feature type="transmembrane region" description="Helical" evidence="12">
    <location>
        <begin position="101"/>
        <end position="121"/>
    </location>
</feature>
<feature type="transmembrane region" description="Helical" evidence="12">
    <location>
        <begin position="31"/>
        <end position="51"/>
    </location>
</feature>
<gene>
    <name evidence="14" type="ORF">EDC45_0486</name>
</gene>
<feature type="transmembrane region" description="Helical" evidence="12">
    <location>
        <begin position="354"/>
        <end position="376"/>
    </location>
</feature>
<dbReference type="GO" id="GO:0015385">
    <property type="term" value="F:sodium:proton antiporter activity"/>
    <property type="evidence" value="ECO:0007669"/>
    <property type="project" value="InterPro"/>
</dbReference>
<evidence type="ECO:0000256" key="2">
    <source>
        <dbReference type="ARBA" id="ARBA00007367"/>
    </source>
</evidence>
<dbReference type="Proteomes" id="UP000295657">
    <property type="component" value="Unassembled WGS sequence"/>
</dbReference>
<dbReference type="EMBL" id="SNYQ01000001">
    <property type="protein sequence ID" value="TDQ59824.1"/>
    <property type="molecule type" value="Genomic_DNA"/>
</dbReference>
<keyword evidence="9" id="KW-0406">Ion transport</keyword>
<dbReference type="GO" id="GO:0015386">
    <property type="term" value="F:potassium:proton antiporter activity"/>
    <property type="evidence" value="ECO:0007669"/>
    <property type="project" value="TreeGrafter"/>
</dbReference>
<dbReference type="InterPro" id="IPR018422">
    <property type="entry name" value="Cation/H_exchanger_CPA1"/>
</dbReference>
<evidence type="ECO:0000256" key="9">
    <source>
        <dbReference type="ARBA" id="ARBA00023065"/>
    </source>
</evidence>
<evidence type="ECO:0000259" key="13">
    <source>
        <dbReference type="Pfam" id="PF00999"/>
    </source>
</evidence>
<feature type="transmembrane region" description="Helical" evidence="12">
    <location>
        <begin position="133"/>
        <end position="154"/>
    </location>
</feature>
<dbReference type="GO" id="GO:0005886">
    <property type="term" value="C:plasma membrane"/>
    <property type="evidence" value="ECO:0007669"/>
    <property type="project" value="UniProtKB-SubCell"/>
</dbReference>
<dbReference type="GO" id="GO:0098719">
    <property type="term" value="P:sodium ion import across plasma membrane"/>
    <property type="evidence" value="ECO:0007669"/>
    <property type="project" value="TreeGrafter"/>
</dbReference>
<evidence type="ECO:0000256" key="1">
    <source>
        <dbReference type="ARBA" id="ARBA00004651"/>
    </source>
</evidence>
<evidence type="ECO:0000256" key="4">
    <source>
        <dbReference type="ARBA" id="ARBA00022449"/>
    </source>
</evidence>
<dbReference type="PANTHER" id="PTHR10110:SF195">
    <property type="entry name" value="NA(+)_H(+) ANTIPORTER NHAS2"/>
    <property type="match status" value="1"/>
</dbReference>
<reference evidence="14 15" key="1">
    <citation type="submission" date="2019-03" db="EMBL/GenBank/DDBJ databases">
        <title>Genomic Encyclopedia of Type Strains, Phase IV (KMG-IV): sequencing the most valuable type-strain genomes for metagenomic binning, comparative biology and taxonomic classification.</title>
        <authorList>
            <person name="Goeker M."/>
        </authorList>
    </citation>
    <scope>NUCLEOTIDE SEQUENCE [LARGE SCALE GENOMIC DNA]</scope>
    <source>
        <strain evidence="14 15">DSM 28403</strain>
    </source>
</reference>
<evidence type="ECO:0000256" key="10">
    <source>
        <dbReference type="ARBA" id="ARBA00023136"/>
    </source>
</evidence>
<dbReference type="GO" id="GO:0051453">
    <property type="term" value="P:regulation of intracellular pH"/>
    <property type="evidence" value="ECO:0007669"/>
    <property type="project" value="TreeGrafter"/>
</dbReference>
<keyword evidence="15" id="KW-1185">Reference proteome</keyword>
<accession>A0A4R6VCX8</accession>
<evidence type="ECO:0000256" key="11">
    <source>
        <dbReference type="ARBA" id="ARBA00023201"/>
    </source>
</evidence>
<comment type="similarity">
    <text evidence="2">Belongs to the monovalent cation:proton antiporter 1 (CPA1) transporter (TC 2.A.36) family.</text>
</comment>
<keyword evidence="11" id="KW-0739">Sodium transport</keyword>
<dbReference type="InterPro" id="IPR006153">
    <property type="entry name" value="Cation/H_exchanger_TM"/>
</dbReference>
<comment type="subcellular location">
    <subcellularLocation>
        <location evidence="1">Cell membrane</location>
        <topology evidence="1">Multi-pass membrane protein</topology>
    </subcellularLocation>
</comment>
<sequence length="440" mass="48346">MSIYTYICFLSAISILIGFITRKISDKIQSTIAITASAMIGSLILLLLGALNWFKLDVVATEVLQQLDFKSFLLNGILGFLLFAGALGIKLPVLKDQKWEITIFALFSTLASTFFIGLMIYAAARLIGLEIDLIYCLLFGALISPDDPIAVLAIIKNLRAPKRLSMQVEGESLFNDGVGLVIFTTIFAVAFGGQEASFSGVMGLFLHEAIGGILYGLIIGLIAHWLISATDDGSLEILISLTVPTAGFMFANNVLHVSGALAMVVSGIMIGNWTRQKGFSEQSQRYLDHFWEMIDHYLNSLLFLLIGLALLLVDFTLRGFILMLTAIPICLAARYASLWLPFKLMQKFRTYNPYTLKILTWGGLRGGLALAMALSIPSGTALINGSVDVRDLILLMTYAVVMFSILVQGVTIEKMIQKSKLVDPNREEYLRPTRENTASQ</sequence>
<organism evidence="14 15">
    <name type="scientific">Mesocricetibacter intestinalis</name>
    <dbReference type="NCBI Taxonomy" id="1521930"/>
    <lineage>
        <taxon>Bacteria</taxon>
        <taxon>Pseudomonadati</taxon>
        <taxon>Pseudomonadota</taxon>
        <taxon>Gammaproteobacteria</taxon>
        <taxon>Pasteurellales</taxon>
        <taxon>Pasteurellaceae</taxon>
        <taxon>Mesocricetibacter</taxon>
    </lineage>
</organism>
<evidence type="ECO:0000313" key="14">
    <source>
        <dbReference type="EMBL" id="TDQ59824.1"/>
    </source>
</evidence>